<dbReference type="EMBL" id="JAAJBV010000003">
    <property type="protein sequence ID" value="NHM04283.1"/>
    <property type="molecule type" value="Genomic_DNA"/>
</dbReference>
<comment type="caution">
    <text evidence="2">The sequence shown here is derived from an EMBL/GenBank/DDBJ whole genome shotgun (WGS) entry which is preliminary data.</text>
</comment>
<dbReference type="SUPFAM" id="SSF74653">
    <property type="entry name" value="TolA/TonB C-terminal domain"/>
    <property type="match status" value="1"/>
</dbReference>
<name>A0ABX0IAV0_9FLAO</name>
<reference evidence="2 3" key="1">
    <citation type="submission" date="2020-02" db="EMBL/GenBank/DDBJ databases">
        <authorList>
            <person name="Chen W.-M."/>
        </authorList>
    </citation>
    <scope>NUCLEOTIDE SEQUENCE [LARGE SCALE GENOMIC DNA]</scope>
    <source>
        <strain evidence="2 3">TWA-26</strain>
    </source>
</reference>
<dbReference type="Proteomes" id="UP000761423">
    <property type="component" value="Unassembled WGS sequence"/>
</dbReference>
<protein>
    <recommendedName>
        <fullName evidence="4">TonB C-terminal domain-containing protein</fullName>
    </recommendedName>
</protein>
<keyword evidence="1" id="KW-0732">Signal</keyword>
<sequence length="262" mass="30146">MKKLFLLVLLAISIVSIAQEKNVINDIKKIKNKELAKAFATQDIVFDEIENFLISEEITKNDSLQSSIEKLSELYNSISKNNSAFYALKLNKKEFELLDNYYIYRLQKIDSLYKPFLTKQTASNKQKTDESKTTKVEETKVEETKIIESAPSHESCINSELDVNKCFQNIILNKVRNNYNVPEYRTIGVPQLKLFLNLNINKTGKLETKNILRSSGYFEYDMEAVRVMSIIKKNITFIPAYSNGKPVNCSYIIPINVAIIED</sequence>
<organism evidence="2 3">
    <name type="scientific">Flavobacterium celericrescens</name>
    <dbReference type="NCBI Taxonomy" id="2709780"/>
    <lineage>
        <taxon>Bacteria</taxon>
        <taxon>Pseudomonadati</taxon>
        <taxon>Bacteroidota</taxon>
        <taxon>Flavobacteriia</taxon>
        <taxon>Flavobacteriales</taxon>
        <taxon>Flavobacteriaceae</taxon>
        <taxon>Flavobacterium</taxon>
    </lineage>
</organism>
<evidence type="ECO:0000256" key="1">
    <source>
        <dbReference type="SAM" id="SignalP"/>
    </source>
</evidence>
<dbReference type="Gene3D" id="3.30.1150.10">
    <property type="match status" value="1"/>
</dbReference>
<evidence type="ECO:0008006" key="4">
    <source>
        <dbReference type="Google" id="ProtNLM"/>
    </source>
</evidence>
<proteinExistence type="predicted"/>
<evidence type="ECO:0000313" key="3">
    <source>
        <dbReference type="Proteomes" id="UP000761423"/>
    </source>
</evidence>
<feature type="chain" id="PRO_5046246048" description="TonB C-terminal domain-containing protein" evidence="1">
    <location>
        <begin position="19"/>
        <end position="262"/>
    </location>
</feature>
<evidence type="ECO:0000313" key="2">
    <source>
        <dbReference type="EMBL" id="NHM04283.1"/>
    </source>
</evidence>
<keyword evidence="3" id="KW-1185">Reference proteome</keyword>
<accession>A0ABX0IAV0</accession>
<feature type="signal peptide" evidence="1">
    <location>
        <begin position="1"/>
        <end position="18"/>
    </location>
</feature>
<gene>
    <name evidence="2" type="ORF">G4L40_06130</name>
</gene>
<dbReference type="RefSeq" id="WP_166236322.1">
    <property type="nucleotide sequence ID" value="NZ_JAAJBV010000003.1"/>
</dbReference>